<comment type="similarity">
    <text evidence="1 11">Belongs to the thymidylate kinase family.</text>
</comment>
<dbReference type="AlphaFoldDB" id="A0AAU7VLY7"/>
<dbReference type="PANTHER" id="PTHR10344:SF4">
    <property type="entry name" value="UMP-CMP KINASE 2, MITOCHONDRIAL"/>
    <property type="match status" value="1"/>
</dbReference>
<evidence type="ECO:0000256" key="2">
    <source>
        <dbReference type="ARBA" id="ARBA00012980"/>
    </source>
</evidence>
<dbReference type="GO" id="GO:0006235">
    <property type="term" value="P:dTTP biosynthetic process"/>
    <property type="evidence" value="ECO:0007669"/>
    <property type="project" value="UniProtKB-UniRule"/>
</dbReference>
<evidence type="ECO:0000256" key="8">
    <source>
        <dbReference type="ARBA" id="ARBA00022840"/>
    </source>
</evidence>
<sequence>MDLKGKFIVIEGADGAGKTTQANMLCNFFEVNAIDYLYTREPGGTDVGNEIRNILLNFKGNINPITETILYSAARAQLIQDVIKPKLDQGINVVADRYVFSSIVYQGIALGVEEKVVADINKIATESLMPDYTFYIDLNVESSLARITGKKDRIEQRGIDYFKKVREGYISLTKKYPIITIDGNRNKEEVFKDIVEHMGLI</sequence>
<dbReference type="CDD" id="cd01672">
    <property type="entry name" value="TMPK"/>
    <property type="match status" value="1"/>
</dbReference>
<organism evidence="13">
    <name type="scientific">Proteinivorax tanatarense</name>
    <dbReference type="NCBI Taxonomy" id="1260629"/>
    <lineage>
        <taxon>Bacteria</taxon>
        <taxon>Bacillati</taxon>
        <taxon>Bacillota</taxon>
        <taxon>Clostridia</taxon>
        <taxon>Eubacteriales</taxon>
        <taxon>Proteinivoracaceae</taxon>
        <taxon>Proteinivorax</taxon>
    </lineage>
</organism>
<proteinExistence type="inferred from homology"/>
<dbReference type="Pfam" id="PF02223">
    <property type="entry name" value="Thymidylate_kin"/>
    <property type="match status" value="1"/>
</dbReference>
<comment type="catalytic activity">
    <reaction evidence="9 11">
        <text>dTMP + ATP = dTDP + ADP</text>
        <dbReference type="Rhea" id="RHEA:13517"/>
        <dbReference type="ChEBI" id="CHEBI:30616"/>
        <dbReference type="ChEBI" id="CHEBI:58369"/>
        <dbReference type="ChEBI" id="CHEBI:63528"/>
        <dbReference type="ChEBI" id="CHEBI:456216"/>
        <dbReference type="EC" id="2.7.4.9"/>
    </reaction>
</comment>
<dbReference type="NCBIfam" id="TIGR00041">
    <property type="entry name" value="DTMP_kinase"/>
    <property type="match status" value="1"/>
</dbReference>
<dbReference type="GO" id="GO:0005524">
    <property type="term" value="F:ATP binding"/>
    <property type="evidence" value="ECO:0007669"/>
    <property type="project" value="UniProtKB-UniRule"/>
</dbReference>
<name>A0AAU7VLY7_9FIRM</name>
<keyword evidence="7 11" id="KW-0418">Kinase</keyword>
<evidence type="ECO:0000256" key="3">
    <source>
        <dbReference type="ARBA" id="ARBA00017144"/>
    </source>
</evidence>
<dbReference type="GO" id="GO:0005829">
    <property type="term" value="C:cytosol"/>
    <property type="evidence" value="ECO:0007669"/>
    <property type="project" value="TreeGrafter"/>
</dbReference>
<evidence type="ECO:0000259" key="12">
    <source>
        <dbReference type="Pfam" id="PF02223"/>
    </source>
</evidence>
<dbReference type="InterPro" id="IPR027417">
    <property type="entry name" value="P-loop_NTPase"/>
</dbReference>
<evidence type="ECO:0000256" key="6">
    <source>
        <dbReference type="ARBA" id="ARBA00022741"/>
    </source>
</evidence>
<evidence type="ECO:0000256" key="10">
    <source>
        <dbReference type="ARBA" id="ARBA00057735"/>
    </source>
</evidence>
<dbReference type="HAMAP" id="MF_00165">
    <property type="entry name" value="Thymidylate_kinase"/>
    <property type="match status" value="1"/>
</dbReference>
<dbReference type="PANTHER" id="PTHR10344">
    <property type="entry name" value="THYMIDYLATE KINASE"/>
    <property type="match status" value="1"/>
</dbReference>
<evidence type="ECO:0000256" key="9">
    <source>
        <dbReference type="ARBA" id="ARBA00048743"/>
    </source>
</evidence>
<keyword evidence="6 11" id="KW-0547">Nucleotide-binding</keyword>
<dbReference type="SUPFAM" id="SSF52540">
    <property type="entry name" value="P-loop containing nucleoside triphosphate hydrolases"/>
    <property type="match status" value="1"/>
</dbReference>
<protein>
    <recommendedName>
        <fullName evidence="3 11">Thymidylate kinase</fullName>
        <ecNumber evidence="2 11">2.7.4.9</ecNumber>
    </recommendedName>
    <alternativeName>
        <fullName evidence="11">dTMP kinase</fullName>
    </alternativeName>
</protein>
<evidence type="ECO:0000256" key="11">
    <source>
        <dbReference type="HAMAP-Rule" id="MF_00165"/>
    </source>
</evidence>
<dbReference type="GO" id="GO:0004798">
    <property type="term" value="F:dTMP kinase activity"/>
    <property type="evidence" value="ECO:0007669"/>
    <property type="project" value="UniProtKB-UniRule"/>
</dbReference>
<feature type="domain" description="Thymidylate kinase-like" evidence="12">
    <location>
        <begin position="10"/>
        <end position="194"/>
    </location>
</feature>
<evidence type="ECO:0000256" key="5">
    <source>
        <dbReference type="ARBA" id="ARBA00022727"/>
    </source>
</evidence>
<comment type="function">
    <text evidence="10 11">Phosphorylation of dTMP to form dTDP in both de novo and salvage pathways of dTTP synthesis.</text>
</comment>
<dbReference type="InterPro" id="IPR018094">
    <property type="entry name" value="Thymidylate_kinase"/>
</dbReference>
<dbReference type="Gene3D" id="3.40.50.300">
    <property type="entry name" value="P-loop containing nucleotide triphosphate hydrolases"/>
    <property type="match status" value="1"/>
</dbReference>
<dbReference type="GO" id="GO:0006233">
    <property type="term" value="P:dTDP biosynthetic process"/>
    <property type="evidence" value="ECO:0007669"/>
    <property type="project" value="InterPro"/>
</dbReference>
<dbReference type="EMBL" id="CP158367">
    <property type="protein sequence ID" value="XBX74957.1"/>
    <property type="molecule type" value="Genomic_DNA"/>
</dbReference>
<dbReference type="GO" id="GO:0006227">
    <property type="term" value="P:dUDP biosynthetic process"/>
    <property type="evidence" value="ECO:0007669"/>
    <property type="project" value="TreeGrafter"/>
</dbReference>
<dbReference type="FunFam" id="3.40.50.300:FF:000225">
    <property type="entry name" value="Thymidylate kinase"/>
    <property type="match status" value="1"/>
</dbReference>
<evidence type="ECO:0000256" key="4">
    <source>
        <dbReference type="ARBA" id="ARBA00022679"/>
    </source>
</evidence>
<dbReference type="RefSeq" id="WP_350343704.1">
    <property type="nucleotide sequence ID" value="NZ_CP158367.1"/>
</dbReference>
<keyword evidence="5 11" id="KW-0545">Nucleotide biosynthesis</keyword>
<keyword evidence="4 11" id="KW-0808">Transferase</keyword>
<dbReference type="InterPro" id="IPR039430">
    <property type="entry name" value="Thymidylate_kin-like_dom"/>
</dbReference>
<reference evidence="13" key="1">
    <citation type="journal article" date="2013" name="Extremophiles">
        <title>Proteinivorax tanatarense gen. nov., sp. nov., an anaerobic, haloalkaliphilic, proteolytic bacterium isolated from a decaying algal bloom, and proposal of Proteinivoraceae fam. nov.</title>
        <authorList>
            <person name="Kevbrin V."/>
            <person name="Boltyanskaya Y."/>
            <person name="Zhilina T."/>
            <person name="Kolganova T."/>
            <person name="Lavrentjeva E."/>
            <person name="Kuznetsov B."/>
        </authorList>
    </citation>
    <scope>NUCLEOTIDE SEQUENCE</scope>
    <source>
        <strain evidence="13">Z-910T</strain>
    </source>
</reference>
<evidence type="ECO:0000256" key="7">
    <source>
        <dbReference type="ARBA" id="ARBA00022777"/>
    </source>
</evidence>
<evidence type="ECO:0000313" key="13">
    <source>
        <dbReference type="EMBL" id="XBX74957.1"/>
    </source>
</evidence>
<keyword evidence="8 11" id="KW-0067">ATP-binding</keyword>
<accession>A0AAU7VLY7</accession>
<gene>
    <name evidence="11 13" type="primary">tmk</name>
    <name evidence="13" type="ORF">PRVXT_000045</name>
</gene>
<dbReference type="EC" id="2.7.4.9" evidence="2 11"/>
<evidence type="ECO:0000256" key="1">
    <source>
        <dbReference type="ARBA" id="ARBA00009776"/>
    </source>
</evidence>
<reference evidence="13" key="2">
    <citation type="submission" date="2024-06" db="EMBL/GenBank/DDBJ databases">
        <authorList>
            <person name="Petrova K.O."/>
            <person name="Toshchakov S.V."/>
            <person name="Boltjanskaja Y.V."/>
            <person name="Kevbrin V."/>
        </authorList>
    </citation>
    <scope>NUCLEOTIDE SEQUENCE</scope>
    <source>
        <strain evidence="13">Z-910T</strain>
    </source>
</reference>
<feature type="binding site" evidence="11">
    <location>
        <begin position="12"/>
        <end position="19"/>
    </location>
    <ligand>
        <name>ATP</name>
        <dbReference type="ChEBI" id="CHEBI:30616"/>
    </ligand>
</feature>